<comment type="catalytic activity">
    <reaction evidence="2">
        <text>an L-aminoacyl-L-amino acid + H2O = 2 an L-alpha-amino acid</text>
        <dbReference type="Rhea" id="RHEA:48940"/>
        <dbReference type="ChEBI" id="CHEBI:15377"/>
        <dbReference type="ChEBI" id="CHEBI:59869"/>
        <dbReference type="ChEBI" id="CHEBI:77460"/>
        <dbReference type="EC" id="3.4.13.19"/>
    </reaction>
</comment>
<accession>A0AA39GRG6</accession>
<evidence type="ECO:0000313" key="6">
    <source>
        <dbReference type="Proteomes" id="UP001175261"/>
    </source>
</evidence>
<organism evidence="5 6">
    <name type="scientific">Sarocladium strictum</name>
    <name type="common">Black bundle disease fungus</name>
    <name type="synonym">Acremonium strictum</name>
    <dbReference type="NCBI Taxonomy" id="5046"/>
    <lineage>
        <taxon>Eukaryota</taxon>
        <taxon>Fungi</taxon>
        <taxon>Dikarya</taxon>
        <taxon>Ascomycota</taxon>
        <taxon>Pezizomycotina</taxon>
        <taxon>Sordariomycetes</taxon>
        <taxon>Hypocreomycetidae</taxon>
        <taxon>Hypocreales</taxon>
        <taxon>Sarocladiaceae</taxon>
        <taxon>Sarocladium</taxon>
    </lineage>
</organism>
<name>A0AA39GRG6_SARSR</name>
<dbReference type="Proteomes" id="UP001175261">
    <property type="component" value="Unassembled WGS sequence"/>
</dbReference>
<dbReference type="Gene3D" id="3.20.20.140">
    <property type="entry name" value="Metal-dependent hydrolases"/>
    <property type="match status" value="1"/>
</dbReference>
<evidence type="ECO:0000313" key="5">
    <source>
        <dbReference type="EMBL" id="KAK0392197.1"/>
    </source>
</evidence>
<protein>
    <recommendedName>
        <fullName evidence="2">Dipeptidase</fullName>
        <ecNumber evidence="2">3.4.13.19</ecNumber>
    </recommendedName>
</protein>
<dbReference type="CDD" id="cd01301">
    <property type="entry name" value="rDP_like"/>
    <property type="match status" value="1"/>
</dbReference>
<evidence type="ECO:0000256" key="4">
    <source>
        <dbReference type="SAM" id="Phobius"/>
    </source>
</evidence>
<evidence type="ECO:0000256" key="2">
    <source>
        <dbReference type="RuleBase" id="RU341113"/>
    </source>
</evidence>
<keyword evidence="2" id="KW-0482">Metalloprotease</keyword>
<feature type="transmembrane region" description="Helical" evidence="4">
    <location>
        <begin position="51"/>
        <end position="68"/>
    </location>
</feature>
<keyword evidence="1 2" id="KW-0224">Dipeptidase</keyword>
<feature type="compositionally biased region" description="Basic and acidic residues" evidence="3">
    <location>
        <begin position="31"/>
        <end position="43"/>
    </location>
</feature>
<comment type="cofactor">
    <cofactor evidence="2">
        <name>Zn(2+)</name>
        <dbReference type="ChEBI" id="CHEBI:29105"/>
    </cofactor>
</comment>
<gene>
    <name evidence="5" type="ORF">NLU13_1695</name>
</gene>
<feature type="region of interest" description="Disordered" evidence="3">
    <location>
        <begin position="15"/>
        <end position="43"/>
    </location>
</feature>
<dbReference type="GO" id="GO:0006508">
    <property type="term" value="P:proteolysis"/>
    <property type="evidence" value="ECO:0007669"/>
    <property type="project" value="UniProtKB-KW"/>
</dbReference>
<proteinExistence type="inferred from homology"/>
<dbReference type="PANTHER" id="PTHR10443">
    <property type="entry name" value="MICROSOMAL DIPEPTIDASE"/>
    <property type="match status" value="1"/>
</dbReference>
<dbReference type="GO" id="GO:0070573">
    <property type="term" value="F:metallodipeptidase activity"/>
    <property type="evidence" value="ECO:0007669"/>
    <property type="project" value="InterPro"/>
</dbReference>
<keyword evidence="4" id="KW-0812">Transmembrane</keyword>
<evidence type="ECO:0000256" key="3">
    <source>
        <dbReference type="SAM" id="MobiDB-lite"/>
    </source>
</evidence>
<keyword evidence="2" id="KW-0645">Protease</keyword>
<dbReference type="EMBL" id="JAPDFR010000001">
    <property type="protein sequence ID" value="KAK0392197.1"/>
    <property type="molecule type" value="Genomic_DNA"/>
</dbReference>
<dbReference type="InterPro" id="IPR008257">
    <property type="entry name" value="Pept_M19"/>
</dbReference>
<dbReference type="PROSITE" id="PS51365">
    <property type="entry name" value="RENAL_DIPEPTIDASE_2"/>
    <property type="match status" value="1"/>
</dbReference>
<dbReference type="SUPFAM" id="SSF51556">
    <property type="entry name" value="Metallo-dependent hydrolases"/>
    <property type="match status" value="1"/>
</dbReference>
<keyword evidence="2" id="KW-0479">Metal-binding</keyword>
<keyword evidence="4" id="KW-0472">Membrane</keyword>
<keyword evidence="2" id="KW-0378">Hydrolase</keyword>
<keyword evidence="2" id="KW-0862">Zinc</keyword>
<dbReference type="EC" id="3.4.13.19" evidence="2"/>
<keyword evidence="4" id="KW-1133">Transmembrane helix</keyword>
<dbReference type="GO" id="GO:0046872">
    <property type="term" value="F:metal ion binding"/>
    <property type="evidence" value="ECO:0007669"/>
    <property type="project" value="UniProtKB-UniRule"/>
</dbReference>
<keyword evidence="6" id="KW-1185">Reference proteome</keyword>
<dbReference type="PANTHER" id="PTHR10443:SF12">
    <property type="entry name" value="DIPEPTIDASE"/>
    <property type="match status" value="1"/>
</dbReference>
<evidence type="ECO:0000256" key="1">
    <source>
        <dbReference type="ARBA" id="ARBA00022997"/>
    </source>
</evidence>
<reference evidence="5" key="1">
    <citation type="submission" date="2022-10" db="EMBL/GenBank/DDBJ databases">
        <title>Determination and structural analysis of whole genome sequence of Sarocladium strictum F4-1.</title>
        <authorList>
            <person name="Hu L."/>
            <person name="Jiang Y."/>
        </authorList>
    </citation>
    <scope>NUCLEOTIDE SEQUENCE</scope>
    <source>
        <strain evidence="5">F4-1</strain>
    </source>
</reference>
<comment type="caution">
    <text evidence="5">The sequence shown here is derived from an EMBL/GenBank/DDBJ whole genome shotgun (WGS) entry which is preliminary data.</text>
</comment>
<sequence>MALLGHRQKYNPVAGDEELDLPRHAPMSFDKTSRDSIDEDAARPPRRSSMVARWFISFAVFSFLFAGLCPSTVRSACGTVSQAVQRPARTVEEQARRILAKSPLIDGHVDFPIAVRAMFGNHIYDQKFRDDFEKGNLRGHVDLKRLRDGQSGGAFWSVFAPCPENFSDFSDENYAPTVQFTLSQIDLMNRLQDMYPKELSQHVDSSNAMRAFKQGKLISPLGVEGLHQVGNKVANLRLYRELGVRYATLTHNCHNKFADAALVEEGAKIAEPLWGGVSPLGQKLVHEMNRIGMIVDLAHVSDDTMRDVLAGKGDWDGSIAPPIYSHSSAYSICPHPRNVKDDILQLVKRRNSVVMVNIAPQFISCRTSKSDPSGLPEYVPEDATLDQVVKHIMHIGELIGYAHVGIGTDFDGIEDVPKGLEDVSKYPDLVAALLKKGVSETDVRGIVGGNVLRVWKEVDRVAAVMQAALAPIMEDDEPKLFE</sequence>
<comment type="similarity">
    <text evidence="2">Belongs to the metallo-dependent hydrolases superfamily. Peptidase M19 family.</text>
</comment>
<dbReference type="Pfam" id="PF01244">
    <property type="entry name" value="Peptidase_M19"/>
    <property type="match status" value="1"/>
</dbReference>
<dbReference type="InterPro" id="IPR032466">
    <property type="entry name" value="Metal_Hydrolase"/>
</dbReference>
<dbReference type="AlphaFoldDB" id="A0AA39GRG6"/>